<keyword evidence="2" id="KW-1185">Reference proteome</keyword>
<name>A0AA37T371_9GAMM</name>
<proteinExistence type="predicted"/>
<evidence type="ECO:0000313" key="2">
    <source>
        <dbReference type="Proteomes" id="UP001156870"/>
    </source>
</evidence>
<accession>A0AA37T371</accession>
<protein>
    <submittedName>
        <fullName evidence="1">Uncharacterized protein</fullName>
    </submittedName>
</protein>
<dbReference type="Proteomes" id="UP001156870">
    <property type="component" value="Unassembled WGS sequence"/>
</dbReference>
<dbReference type="EMBL" id="BSPD01000031">
    <property type="protein sequence ID" value="GLS25613.1"/>
    <property type="molecule type" value="Genomic_DNA"/>
</dbReference>
<organism evidence="1 2">
    <name type="scientific">Marinibactrum halimedae</name>
    <dbReference type="NCBI Taxonomy" id="1444977"/>
    <lineage>
        <taxon>Bacteria</taxon>
        <taxon>Pseudomonadati</taxon>
        <taxon>Pseudomonadota</taxon>
        <taxon>Gammaproteobacteria</taxon>
        <taxon>Cellvibrionales</taxon>
        <taxon>Cellvibrionaceae</taxon>
        <taxon>Marinibactrum</taxon>
    </lineage>
</organism>
<gene>
    <name evidence="1" type="ORF">GCM10007877_13270</name>
</gene>
<sequence length="67" mass="7176">MTHGVHADGDGNAKPSGERGCVVVDSECYAEAKRYEWKIHTVAVTKNVLSFLVCTAYSPLGFSSLTA</sequence>
<dbReference type="RefSeq" id="WP_232594159.1">
    <property type="nucleotide sequence ID" value="NZ_BSPD01000031.1"/>
</dbReference>
<dbReference type="AlphaFoldDB" id="A0AA37T371"/>
<reference evidence="1 2" key="1">
    <citation type="journal article" date="2014" name="Int. J. Syst. Evol. Microbiol.">
        <title>Complete genome sequence of Corynebacterium casei LMG S-19264T (=DSM 44701T), isolated from a smear-ripened cheese.</title>
        <authorList>
            <consortium name="US DOE Joint Genome Institute (JGI-PGF)"/>
            <person name="Walter F."/>
            <person name="Albersmeier A."/>
            <person name="Kalinowski J."/>
            <person name="Ruckert C."/>
        </authorList>
    </citation>
    <scope>NUCLEOTIDE SEQUENCE [LARGE SCALE GENOMIC DNA]</scope>
    <source>
        <strain evidence="1 2">NBRC 110095</strain>
    </source>
</reference>
<evidence type="ECO:0000313" key="1">
    <source>
        <dbReference type="EMBL" id="GLS25613.1"/>
    </source>
</evidence>
<comment type="caution">
    <text evidence="1">The sequence shown here is derived from an EMBL/GenBank/DDBJ whole genome shotgun (WGS) entry which is preliminary data.</text>
</comment>